<comment type="caution">
    <text evidence="12">The sequence shown here is derived from an EMBL/GenBank/DDBJ whole genome shotgun (WGS) entry which is preliminary data.</text>
</comment>
<dbReference type="SMART" id="SM00184">
    <property type="entry name" value="RING"/>
    <property type="match status" value="1"/>
</dbReference>
<feature type="domain" description="RING-type" evidence="11">
    <location>
        <begin position="97"/>
        <end position="139"/>
    </location>
</feature>
<evidence type="ECO:0000256" key="9">
    <source>
        <dbReference type="PROSITE-ProRule" id="PRU00175"/>
    </source>
</evidence>
<feature type="transmembrane region" description="Helical" evidence="10">
    <location>
        <begin position="20"/>
        <end position="53"/>
    </location>
</feature>
<dbReference type="PROSITE" id="PS50089">
    <property type="entry name" value="ZF_RING_2"/>
    <property type="match status" value="1"/>
</dbReference>
<keyword evidence="2 10" id="KW-0812">Transmembrane</keyword>
<keyword evidence="3" id="KW-0479">Metal-binding</keyword>
<dbReference type="Pfam" id="PF13639">
    <property type="entry name" value="zf-RING_2"/>
    <property type="match status" value="1"/>
</dbReference>
<evidence type="ECO:0000256" key="10">
    <source>
        <dbReference type="SAM" id="Phobius"/>
    </source>
</evidence>
<evidence type="ECO:0000256" key="2">
    <source>
        <dbReference type="ARBA" id="ARBA00022692"/>
    </source>
</evidence>
<name>A0ABR0WW46_REHGL</name>
<evidence type="ECO:0000256" key="5">
    <source>
        <dbReference type="ARBA" id="ARBA00022833"/>
    </source>
</evidence>
<evidence type="ECO:0000256" key="8">
    <source>
        <dbReference type="ARBA" id="ARBA00024209"/>
    </source>
</evidence>
<keyword evidence="4 9" id="KW-0863">Zinc-finger</keyword>
<accession>A0ABR0WW46</accession>
<evidence type="ECO:0000256" key="7">
    <source>
        <dbReference type="ARBA" id="ARBA00023136"/>
    </source>
</evidence>
<keyword evidence="5" id="KW-0862">Zinc</keyword>
<sequence length="171" mass="19625">MPNHRRSLPQCLSRSQRKLLLFFLKCVIMVIVISLFLFFMGFAAIVVLHFLFISNTFHRYCTRLFHPDAAAESSPHFQALIPDVTYSAAAFPRASDCAICLDSFREGDLCRDIPICKHLFHAKCVDRWIRKKPTCPVCRIRVDLGLPGSKISGDDERKRLWAVNFEEGTSY</sequence>
<dbReference type="Gene3D" id="3.30.40.10">
    <property type="entry name" value="Zinc/RING finger domain, C3HC4 (zinc finger)"/>
    <property type="match status" value="1"/>
</dbReference>
<evidence type="ECO:0000256" key="6">
    <source>
        <dbReference type="ARBA" id="ARBA00022989"/>
    </source>
</evidence>
<dbReference type="EMBL" id="JABTTQ020000007">
    <property type="protein sequence ID" value="KAK6151506.1"/>
    <property type="molecule type" value="Genomic_DNA"/>
</dbReference>
<comment type="subcellular location">
    <subcellularLocation>
        <location evidence="1">Membrane</location>
    </subcellularLocation>
</comment>
<evidence type="ECO:0000256" key="3">
    <source>
        <dbReference type="ARBA" id="ARBA00022723"/>
    </source>
</evidence>
<gene>
    <name evidence="12" type="ORF">DH2020_014141</name>
</gene>
<evidence type="ECO:0000313" key="13">
    <source>
        <dbReference type="Proteomes" id="UP001318860"/>
    </source>
</evidence>
<keyword evidence="7 10" id="KW-0472">Membrane</keyword>
<dbReference type="InterPro" id="IPR001841">
    <property type="entry name" value="Znf_RING"/>
</dbReference>
<dbReference type="PANTHER" id="PTHR46539:SF9">
    <property type="entry name" value="RING-H2 FINGER PROTEIN ATL56"/>
    <property type="match status" value="1"/>
</dbReference>
<organism evidence="12 13">
    <name type="scientific">Rehmannia glutinosa</name>
    <name type="common">Chinese foxglove</name>
    <dbReference type="NCBI Taxonomy" id="99300"/>
    <lineage>
        <taxon>Eukaryota</taxon>
        <taxon>Viridiplantae</taxon>
        <taxon>Streptophyta</taxon>
        <taxon>Embryophyta</taxon>
        <taxon>Tracheophyta</taxon>
        <taxon>Spermatophyta</taxon>
        <taxon>Magnoliopsida</taxon>
        <taxon>eudicotyledons</taxon>
        <taxon>Gunneridae</taxon>
        <taxon>Pentapetalae</taxon>
        <taxon>asterids</taxon>
        <taxon>lamiids</taxon>
        <taxon>Lamiales</taxon>
        <taxon>Orobanchaceae</taxon>
        <taxon>Rehmannieae</taxon>
        <taxon>Rehmannia</taxon>
    </lineage>
</organism>
<protein>
    <recommendedName>
        <fullName evidence="11">RING-type domain-containing protein</fullName>
    </recommendedName>
</protein>
<reference evidence="12 13" key="1">
    <citation type="journal article" date="2021" name="Comput. Struct. Biotechnol. J.">
        <title>De novo genome assembly of the potent medicinal plant Rehmannia glutinosa using nanopore technology.</title>
        <authorList>
            <person name="Ma L."/>
            <person name="Dong C."/>
            <person name="Song C."/>
            <person name="Wang X."/>
            <person name="Zheng X."/>
            <person name="Niu Y."/>
            <person name="Chen S."/>
            <person name="Feng W."/>
        </authorList>
    </citation>
    <scope>NUCLEOTIDE SEQUENCE [LARGE SCALE GENOMIC DNA]</scope>
    <source>
        <strain evidence="12">DH-2019</strain>
    </source>
</reference>
<evidence type="ECO:0000313" key="12">
    <source>
        <dbReference type="EMBL" id="KAK6151506.1"/>
    </source>
</evidence>
<dbReference type="SUPFAM" id="SSF57850">
    <property type="entry name" value="RING/U-box"/>
    <property type="match status" value="1"/>
</dbReference>
<dbReference type="PANTHER" id="PTHR46539">
    <property type="entry name" value="E3 UBIQUITIN-PROTEIN LIGASE ATL42"/>
    <property type="match status" value="1"/>
</dbReference>
<dbReference type="CDD" id="cd16454">
    <property type="entry name" value="RING-H2_PA-TM-RING"/>
    <property type="match status" value="1"/>
</dbReference>
<evidence type="ECO:0000256" key="1">
    <source>
        <dbReference type="ARBA" id="ARBA00004370"/>
    </source>
</evidence>
<comment type="similarity">
    <text evidence="8">Belongs to the RING-type zinc finger family. ATL subfamily.</text>
</comment>
<evidence type="ECO:0000256" key="4">
    <source>
        <dbReference type="ARBA" id="ARBA00022771"/>
    </source>
</evidence>
<keyword evidence="6 10" id="KW-1133">Transmembrane helix</keyword>
<dbReference type="Proteomes" id="UP001318860">
    <property type="component" value="Unassembled WGS sequence"/>
</dbReference>
<proteinExistence type="inferred from homology"/>
<dbReference type="InterPro" id="IPR013083">
    <property type="entry name" value="Znf_RING/FYVE/PHD"/>
</dbReference>
<evidence type="ECO:0000259" key="11">
    <source>
        <dbReference type="PROSITE" id="PS50089"/>
    </source>
</evidence>
<keyword evidence="13" id="KW-1185">Reference proteome</keyword>